<evidence type="ECO:0000256" key="2">
    <source>
        <dbReference type="ARBA" id="ARBA00022664"/>
    </source>
</evidence>
<evidence type="ECO:0000313" key="11">
    <source>
        <dbReference type="EMBL" id="SBT49484.1"/>
    </source>
</evidence>
<dbReference type="CDD" id="cd18791">
    <property type="entry name" value="SF2_C_RHA"/>
    <property type="match status" value="1"/>
</dbReference>
<dbReference type="GO" id="GO:0071013">
    <property type="term" value="C:catalytic step 2 spliceosome"/>
    <property type="evidence" value="ECO:0007669"/>
    <property type="project" value="TreeGrafter"/>
</dbReference>
<dbReference type="InterPro" id="IPR011545">
    <property type="entry name" value="DEAD/DEAH_box_helicase_dom"/>
</dbReference>
<dbReference type="PANTHER" id="PTHR18934:SF83">
    <property type="entry name" value="PRE-MRNA-SPLICING FACTOR ATP-DEPENDENT RNA HELICASE DHX16"/>
    <property type="match status" value="1"/>
</dbReference>
<name>A0A1A8ZZ95_PLAOA</name>
<gene>
    <name evidence="11" type="ORF">POVWA1_059610</name>
    <name evidence="12" type="ORF">POVWA2_058940</name>
</gene>
<dbReference type="SMART" id="SM00487">
    <property type="entry name" value="DEXDc"/>
    <property type="match status" value="1"/>
</dbReference>
<dbReference type="GO" id="GO:0003723">
    <property type="term" value="F:RNA binding"/>
    <property type="evidence" value="ECO:0007669"/>
    <property type="project" value="TreeGrafter"/>
</dbReference>
<keyword evidence="3" id="KW-0547">Nucleotide-binding</keyword>
<evidence type="ECO:0000256" key="7">
    <source>
        <dbReference type="ARBA" id="ARBA00047984"/>
    </source>
</evidence>
<feature type="compositionally biased region" description="Basic residues" evidence="8">
    <location>
        <begin position="297"/>
        <end position="307"/>
    </location>
</feature>
<keyword evidence="5" id="KW-0067">ATP-binding</keyword>
<dbReference type="GO" id="GO:0008380">
    <property type="term" value="P:RNA splicing"/>
    <property type="evidence" value="ECO:0007669"/>
    <property type="project" value="UniProtKB-KW"/>
</dbReference>
<dbReference type="GO" id="GO:0016787">
    <property type="term" value="F:hydrolase activity"/>
    <property type="evidence" value="ECO:0007669"/>
    <property type="project" value="UniProtKB-KW"/>
</dbReference>
<dbReference type="Proteomes" id="UP000078555">
    <property type="component" value="Unassembled WGS sequence"/>
</dbReference>
<dbReference type="Pfam" id="PF21010">
    <property type="entry name" value="HA2_C"/>
    <property type="match status" value="1"/>
</dbReference>
<dbReference type="InterPro" id="IPR027417">
    <property type="entry name" value="P-loop_NTPase"/>
</dbReference>
<feature type="region of interest" description="Disordered" evidence="8">
    <location>
        <begin position="731"/>
        <end position="784"/>
    </location>
</feature>
<feature type="compositionally biased region" description="Basic and acidic residues" evidence="8">
    <location>
        <begin position="733"/>
        <end position="772"/>
    </location>
</feature>
<feature type="compositionally biased region" description="Basic and acidic residues" evidence="8">
    <location>
        <begin position="385"/>
        <end position="399"/>
    </location>
</feature>
<evidence type="ECO:0000256" key="4">
    <source>
        <dbReference type="ARBA" id="ARBA00022801"/>
    </source>
</evidence>
<sequence length="1166" mass="134198">MQTDKKQCPSTRTCAYKCLHNRKRECKKYIGVGITPIYTYLRTPPPKSILSNLPITTNTPSFNGTMKEKVEIHKRSIEFEGDDESKKKMKTEDGEEDDDRVGNGEKDIEGKEKSSEIEKMTNDVHSLHLEYQKDRNKKLKNNIEYVEFLKKDARRKYLKEREKEKLDITKKLLDDELLYSTIKLEGKDIKELEFSKKIYNIAKENIKLREKLQEDYYYFQEDIDKFSGSNNKNLTVQQKADKSDPLLYNYDQQIINKGILKFGSEGIPKENLQNNFVFDEDLESKRSFKGEMSEEKRKKKKKKRAEGRKHTEKHEEKPPEKRHRERGSHHHKGDRADKHEGGSKKHELESNSSSSGTTDSNSSRENGNGSGEERRKTNKSKKKKSDVPIEKFADEDVERKKKKKKKRHDNKTPAEKRSKLTDVVEFVHLDSLYGMNEKEKELQKLFEDIKKRKETKMKKIISDRKRLPIYSYRYDILRAIKNNKILILVGETGSGKSTQLAQYLYECKYHLYGNIICTQPRRIACIAIANRVADEMNVKIGKEVGYVIRFQNKTSETTKIIYMTDGMFLRLLLYNPTLEDISVLIIDEAHERALHTDVILPIIKDICNFKENIRIVISSATLDAEKISTYFNCAPIFYVPGRKYNVDIYYTINNESNYLSAIVITILQIHITQGKGDILVFLPGQFEIELVQQELENKLMELAPKFRNMVILPIYSSLPVECQARIFEDVTEEDHGKGADEGADDGGGKVDDPQSSFDKRRKSDEKKQESRDLGSGADTPSEKKKINDIEEVRLNTHKLRRKIILSTNICETSITIENIVYVIDSGLCKQKIYNPNSGIESLVTLPCSKASVNQRTGRAGRKQDGKCFRLFTKKSFIDLSNNSIPEIQRCEVSSMILLLKSLGMDDIINFDFLDPPSPVVIIKGLELLYSLGALNDEGNLTRTGRKMAEFPTDVKSSKMILSASEKYNCVDEILNITSMLTHANNIFYIQKGKEKEAENVKKLFTIEGGGDFFLFLNIFKQCEENNFSTSFCYDHFLQYHTLIKVKDIKTQLSGICEKIDLPITSCGIQNHDSISNIKKCIISAFFTNAALPVSKNELKIIKLNQIVSIYPNSVLSKKNIMEENKNGCIIFYEVIKINKSYIRHNIPVNKDLLFEIAAFYFHNKSG</sequence>
<dbReference type="CDD" id="cd17917">
    <property type="entry name" value="DEXHc_RHA-like"/>
    <property type="match status" value="1"/>
</dbReference>
<dbReference type="GO" id="GO:0003724">
    <property type="term" value="F:RNA helicase activity"/>
    <property type="evidence" value="ECO:0007669"/>
    <property type="project" value="UniProtKB-EC"/>
</dbReference>
<dbReference type="InterPro" id="IPR002464">
    <property type="entry name" value="DNA/RNA_helicase_DEAH_CS"/>
</dbReference>
<feature type="compositionally biased region" description="Basic residues" evidence="8">
    <location>
        <begin position="320"/>
        <end position="333"/>
    </location>
</feature>
<evidence type="ECO:0000259" key="9">
    <source>
        <dbReference type="PROSITE" id="PS51192"/>
    </source>
</evidence>
<dbReference type="SMART" id="SM00490">
    <property type="entry name" value="HELICc"/>
    <property type="match status" value="1"/>
</dbReference>
<dbReference type="EMBL" id="FLRE01000198">
    <property type="protein sequence ID" value="SBT49853.1"/>
    <property type="molecule type" value="Genomic_DNA"/>
</dbReference>
<dbReference type="InterPro" id="IPR001650">
    <property type="entry name" value="Helicase_C-like"/>
</dbReference>
<organism evidence="11 14">
    <name type="scientific">Plasmodium ovale wallikeri</name>
    <dbReference type="NCBI Taxonomy" id="864142"/>
    <lineage>
        <taxon>Eukaryota</taxon>
        <taxon>Sar</taxon>
        <taxon>Alveolata</taxon>
        <taxon>Apicomplexa</taxon>
        <taxon>Aconoidasida</taxon>
        <taxon>Haemosporida</taxon>
        <taxon>Plasmodiidae</taxon>
        <taxon>Plasmodium</taxon>
        <taxon>Plasmodium (Plasmodium)</taxon>
    </lineage>
</organism>
<evidence type="ECO:0000259" key="10">
    <source>
        <dbReference type="PROSITE" id="PS51194"/>
    </source>
</evidence>
<comment type="catalytic activity">
    <reaction evidence="7">
        <text>ATP + H2O = ADP + phosphate + H(+)</text>
        <dbReference type="Rhea" id="RHEA:13065"/>
        <dbReference type="ChEBI" id="CHEBI:15377"/>
        <dbReference type="ChEBI" id="CHEBI:15378"/>
        <dbReference type="ChEBI" id="CHEBI:30616"/>
        <dbReference type="ChEBI" id="CHEBI:43474"/>
        <dbReference type="ChEBI" id="CHEBI:456216"/>
        <dbReference type="EC" id="3.6.4.13"/>
    </reaction>
</comment>
<feature type="compositionally biased region" description="Low complexity" evidence="8">
    <location>
        <begin position="350"/>
        <end position="367"/>
    </location>
</feature>
<dbReference type="GO" id="GO:0005524">
    <property type="term" value="F:ATP binding"/>
    <property type="evidence" value="ECO:0007669"/>
    <property type="project" value="UniProtKB-KW"/>
</dbReference>
<dbReference type="InterPro" id="IPR007502">
    <property type="entry name" value="Helicase-assoc_dom"/>
</dbReference>
<evidence type="ECO:0000256" key="1">
    <source>
        <dbReference type="ARBA" id="ARBA00012552"/>
    </source>
</evidence>
<protein>
    <recommendedName>
        <fullName evidence="1">RNA helicase</fullName>
        <ecNumber evidence="1">3.6.4.13</ecNumber>
    </recommendedName>
</protein>
<keyword evidence="6" id="KW-0508">mRNA splicing</keyword>
<evidence type="ECO:0000256" key="3">
    <source>
        <dbReference type="ARBA" id="ARBA00022741"/>
    </source>
</evidence>
<feature type="compositionally biased region" description="Basic residues" evidence="8">
    <location>
        <begin position="400"/>
        <end position="409"/>
    </location>
</feature>
<feature type="compositionally biased region" description="Basic and acidic residues" evidence="8">
    <location>
        <begin position="308"/>
        <end position="319"/>
    </location>
</feature>
<evidence type="ECO:0000313" key="12">
    <source>
        <dbReference type="EMBL" id="SBT49853.1"/>
    </source>
</evidence>
<evidence type="ECO:0000256" key="5">
    <source>
        <dbReference type="ARBA" id="ARBA00022840"/>
    </source>
</evidence>
<accession>A0A1A8ZZ95</accession>
<evidence type="ECO:0000313" key="13">
    <source>
        <dbReference type="Proteomes" id="UP000078550"/>
    </source>
</evidence>
<dbReference type="Proteomes" id="UP000078550">
    <property type="component" value="Unassembled WGS sequence"/>
</dbReference>
<evidence type="ECO:0000256" key="6">
    <source>
        <dbReference type="ARBA" id="ARBA00023187"/>
    </source>
</evidence>
<feature type="region of interest" description="Disordered" evidence="8">
    <location>
        <begin position="288"/>
        <end position="416"/>
    </location>
</feature>
<dbReference type="Gene3D" id="1.20.120.1080">
    <property type="match status" value="1"/>
</dbReference>
<keyword evidence="11" id="KW-0347">Helicase</keyword>
<keyword evidence="14" id="KW-1185">Reference proteome</keyword>
<dbReference type="SUPFAM" id="SSF52540">
    <property type="entry name" value="P-loop containing nucleoside triphosphate hydrolases"/>
    <property type="match status" value="2"/>
</dbReference>
<feature type="domain" description="Helicase ATP-binding" evidence="9">
    <location>
        <begin position="477"/>
        <end position="640"/>
    </location>
</feature>
<keyword evidence="4" id="KW-0378">Hydrolase</keyword>
<feature type="compositionally biased region" description="Basic and acidic residues" evidence="8">
    <location>
        <begin position="100"/>
        <end position="116"/>
    </location>
</feature>
<dbReference type="Pfam" id="PF00270">
    <property type="entry name" value="DEAD"/>
    <property type="match status" value="1"/>
</dbReference>
<keyword evidence="2" id="KW-0507">mRNA processing</keyword>
<dbReference type="InterPro" id="IPR011709">
    <property type="entry name" value="DEAD-box_helicase_OB_fold"/>
</dbReference>
<feature type="region of interest" description="Disordered" evidence="8">
    <location>
        <begin position="75"/>
        <end position="116"/>
    </location>
</feature>
<proteinExistence type="predicted"/>
<dbReference type="Gene3D" id="3.40.50.300">
    <property type="entry name" value="P-loop containing nucleotide triphosphate hydrolases"/>
    <property type="match status" value="2"/>
</dbReference>
<dbReference type="EC" id="3.6.4.13" evidence="1"/>
<dbReference type="FunFam" id="3.40.50.300:FF:002057">
    <property type="entry name" value="Pre-mRNA splicing factor RNA helicase, putative"/>
    <property type="match status" value="1"/>
</dbReference>
<evidence type="ECO:0000313" key="14">
    <source>
        <dbReference type="Proteomes" id="UP000078555"/>
    </source>
</evidence>
<dbReference type="InterPro" id="IPR048333">
    <property type="entry name" value="HA2_WH"/>
</dbReference>
<dbReference type="PANTHER" id="PTHR18934">
    <property type="entry name" value="ATP-DEPENDENT RNA HELICASE"/>
    <property type="match status" value="1"/>
</dbReference>
<dbReference type="GO" id="GO:0006397">
    <property type="term" value="P:mRNA processing"/>
    <property type="evidence" value="ECO:0007669"/>
    <property type="project" value="UniProtKB-KW"/>
</dbReference>
<dbReference type="Pfam" id="PF04408">
    <property type="entry name" value="WHD_HA2"/>
    <property type="match status" value="1"/>
</dbReference>
<dbReference type="PROSITE" id="PS51194">
    <property type="entry name" value="HELICASE_CTER"/>
    <property type="match status" value="1"/>
</dbReference>
<dbReference type="Pfam" id="PF07717">
    <property type="entry name" value="OB_NTP_bind"/>
    <property type="match status" value="1"/>
</dbReference>
<dbReference type="InterPro" id="IPR014001">
    <property type="entry name" value="Helicase_ATP-bd"/>
</dbReference>
<feature type="compositionally biased region" description="Basic and acidic residues" evidence="8">
    <location>
        <begin position="334"/>
        <end position="349"/>
    </location>
</feature>
<dbReference type="AlphaFoldDB" id="A0A1A8ZZ95"/>
<dbReference type="PROSITE" id="PS51192">
    <property type="entry name" value="HELICASE_ATP_BIND_1"/>
    <property type="match status" value="1"/>
</dbReference>
<dbReference type="SMART" id="SM00847">
    <property type="entry name" value="HA2"/>
    <property type="match status" value="1"/>
</dbReference>
<feature type="compositionally biased region" description="Basic and acidic residues" evidence="8">
    <location>
        <begin position="75"/>
        <end position="92"/>
    </location>
</feature>
<dbReference type="Pfam" id="PF00271">
    <property type="entry name" value="Helicase_C"/>
    <property type="match status" value="1"/>
</dbReference>
<reference evidence="13 14" key="2">
    <citation type="submission" date="2016-05" db="EMBL/GenBank/DDBJ databases">
        <authorList>
            <person name="Naeem Raeece"/>
        </authorList>
    </citation>
    <scope>NUCLEOTIDE SEQUENCE [LARGE SCALE GENOMIC DNA]</scope>
</reference>
<feature type="domain" description="Helicase C-terminal" evidence="10">
    <location>
        <begin position="665"/>
        <end position="903"/>
    </location>
</feature>
<dbReference type="PROSITE" id="PS00690">
    <property type="entry name" value="DEAH_ATP_HELICASE"/>
    <property type="match status" value="1"/>
</dbReference>
<evidence type="ECO:0000256" key="8">
    <source>
        <dbReference type="SAM" id="MobiDB-lite"/>
    </source>
</evidence>
<reference evidence="11" key="1">
    <citation type="submission" date="2016-05" db="EMBL/GenBank/DDBJ databases">
        <authorList>
            <person name="Lavstsen T."/>
            <person name="Jespersen J.S."/>
        </authorList>
    </citation>
    <scope>NUCLEOTIDE SEQUENCE [LARGE SCALE GENOMIC DNA]</scope>
</reference>
<dbReference type="EMBL" id="FLRD01000154">
    <property type="protein sequence ID" value="SBT49484.1"/>
    <property type="molecule type" value="Genomic_DNA"/>
</dbReference>